<sequence length="252" mass="27337">MTARQDIAEQERTAQDGADRSPDDGATLAGPLRPNARDKISLALREALITGAIQPGRPMTLRGLAEELGTSPMPVREAIRGLAAEKALEISSSGRITVPRMTPEKFSEILKARSLLEPEVAVLALPHLTRNDVRRLQSIDDRIDASLGNGDVAGYMRLNHAFHFAIYDAARSDVLEPLIKSLWLQFGPFMRMVYGRVGTAALVDHHKLAVDAIARNDANGLHMAIRLDIAEGMRLIGESIGADEQGPLPDAV</sequence>
<evidence type="ECO:0000259" key="5">
    <source>
        <dbReference type="PROSITE" id="PS50949"/>
    </source>
</evidence>
<dbReference type="PROSITE" id="PS50949">
    <property type="entry name" value="HTH_GNTR"/>
    <property type="match status" value="1"/>
</dbReference>
<dbReference type="SUPFAM" id="SSF46785">
    <property type="entry name" value="Winged helix' DNA-binding domain"/>
    <property type="match status" value="1"/>
</dbReference>
<dbReference type="SMART" id="SM00895">
    <property type="entry name" value="FCD"/>
    <property type="match status" value="1"/>
</dbReference>
<evidence type="ECO:0000256" key="4">
    <source>
        <dbReference type="SAM" id="MobiDB-lite"/>
    </source>
</evidence>
<dbReference type="Gene3D" id="1.10.10.10">
    <property type="entry name" value="Winged helix-like DNA-binding domain superfamily/Winged helix DNA-binding domain"/>
    <property type="match status" value="1"/>
</dbReference>
<dbReference type="InterPro" id="IPR011711">
    <property type="entry name" value="GntR_C"/>
</dbReference>
<keyword evidence="2" id="KW-0238">DNA-binding</keyword>
<dbReference type="PANTHER" id="PTHR43537">
    <property type="entry name" value="TRANSCRIPTIONAL REGULATOR, GNTR FAMILY"/>
    <property type="match status" value="1"/>
</dbReference>
<dbReference type="InterPro" id="IPR036390">
    <property type="entry name" value="WH_DNA-bd_sf"/>
</dbReference>
<feature type="domain" description="HTH gntR-type" evidence="5">
    <location>
        <begin position="34"/>
        <end position="101"/>
    </location>
</feature>
<dbReference type="Pfam" id="PF00392">
    <property type="entry name" value="GntR"/>
    <property type="match status" value="1"/>
</dbReference>
<evidence type="ECO:0000256" key="1">
    <source>
        <dbReference type="ARBA" id="ARBA00023015"/>
    </source>
</evidence>
<accession>A0A2C9D4Q4</accession>
<organism evidence="6 7">
    <name type="scientific">Hartmannibacter diazotrophicus</name>
    <dbReference type="NCBI Taxonomy" id="1482074"/>
    <lineage>
        <taxon>Bacteria</taxon>
        <taxon>Pseudomonadati</taxon>
        <taxon>Pseudomonadota</taxon>
        <taxon>Alphaproteobacteria</taxon>
        <taxon>Hyphomicrobiales</taxon>
        <taxon>Pleomorphomonadaceae</taxon>
        <taxon>Hartmannibacter</taxon>
    </lineage>
</organism>
<dbReference type="RefSeq" id="WP_099554827.1">
    <property type="nucleotide sequence ID" value="NZ_LT960614.1"/>
</dbReference>
<proteinExistence type="predicted"/>
<dbReference type="SMART" id="SM00345">
    <property type="entry name" value="HTH_GNTR"/>
    <property type="match status" value="1"/>
</dbReference>
<dbReference type="EMBL" id="LT960614">
    <property type="protein sequence ID" value="SON54475.1"/>
    <property type="molecule type" value="Genomic_DNA"/>
</dbReference>
<evidence type="ECO:0000256" key="3">
    <source>
        <dbReference type="ARBA" id="ARBA00023163"/>
    </source>
</evidence>
<dbReference type="InterPro" id="IPR000524">
    <property type="entry name" value="Tscrpt_reg_HTH_GntR"/>
</dbReference>
<dbReference type="InterPro" id="IPR036388">
    <property type="entry name" value="WH-like_DNA-bd_sf"/>
</dbReference>
<dbReference type="Pfam" id="PF07729">
    <property type="entry name" value="FCD"/>
    <property type="match status" value="1"/>
</dbReference>
<dbReference type="Proteomes" id="UP000223606">
    <property type="component" value="Chromosome 1"/>
</dbReference>
<name>A0A2C9D4Q4_9HYPH</name>
<dbReference type="PANTHER" id="PTHR43537:SF39">
    <property type="entry name" value="HTH-TYPE TRANSCRIPTIONAL REGULATOR MCBR"/>
    <property type="match status" value="1"/>
</dbReference>
<evidence type="ECO:0000313" key="7">
    <source>
        <dbReference type="Proteomes" id="UP000223606"/>
    </source>
</evidence>
<dbReference type="GO" id="GO:0003677">
    <property type="term" value="F:DNA binding"/>
    <property type="evidence" value="ECO:0007669"/>
    <property type="project" value="UniProtKB-KW"/>
</dbReference>
<dbReference type="SUPFAM" id="SSF48008">
    <property type="entry name" value="GntR ligand-binding domain-like"/>
    <property type="match status" value="1"/>
</dbReference>
<feature type="region of interest" description="Disordered" evidence="4">
    <location>
        <begin position="1"/>
        <end position="33"/>
    </location>
</feature>
<dbReference type="GO" id="GO:0003700">
    <property type="term" value="F:DNA-binding transcription factor activity"/>
    <property type="evidence" value="ECO:0007669"/>
    <property type="project" value="InterPro"/>
</dbReference>
<protein>
    <submittedName>
        <fullName evidence="6">HTH-type transcriptional regulator McbR</fullName>
    </submittedName>
</protein>
<dbReference type="AlphaFoldDB" id="A0A2C9D4Q4"/>
<keyword evidence="3" id="KW-0804">Transcription</keyword>
<keyword evidence="7" id="KW-1185">Reference proteome</keyword>
<dbReference type="Gene3D" id="1.20.120.530">
    <property type="entry name" value="GntR ligand-binding domain-like"/>
    <property type="match status" value="1"/>
</dbReference>
<dbReference type="InterPro" id="IPR008920">
    <property type="entry name" value="TF_FadR/GntR_C"/>
</dbReference>
<reference evidence="7" key="1">
    <citation type="submission" date="2017-09" db="EMBL/GenBank/DDBJ databases">
        <title>Genome sequence of Nannocystis excedens DSM 71.</title>
        <authorList>
            <person name="Blom J."/>
        </authorList>
    </citation>
    <scope>NUCLEOTIDE SEQUENCE [LARGE SCALE GENOMIC DNA]</scope>
    <source>
        <strain evidence="7">type strain: E19</strain>
    </source>
</reference>
<dbReference type="KEGG" id="hdi:HDIA_0934"/>
<keyword evidence="1" id="KW-0805">Transcription regulation</keyword>
<dbReference type="OrthoDB" id="9815654at2"/>
<evidence type="ECO:0000256" key="2">
    <source>
        <dbReference type="ARBA" id="ARBA00023125"/>
    </source>
</evidence>
<gene>
    <name evidence="6" type="primary">mcbR_2</name>
    <name evidence="6" type="ORF">HDIA_0934</name>
</gene>
<evidence type="ECO:0000313" key="6">
    <source>
        <dbReference type="EMBL" id="SON54475.1"/>
    </source>
</evidence>
<feature type="compositionally biased region" description="Basic and acidic residues" evidence="4">
    <location>
        <begin position="1"/>
        <end position="23"/>
    </location>
</feature>